<dbReference type="InterPro" id="IPR036388">
    <property type="entry name" value="WH-like_DNA-bd_sf"/>
</dbReference>
<evidence type="ECO:0000313" key="2">
    <source>
        <dbReference type="Proteomes" id="UP001156102"/>
    </source>
</evidence>
<dbReference type="AlphaFoldDB" id="A0AA42BRJ5"/>
<organism evidence="1 2">
    <name type="scientific">Ectobacillus ponti</name>
    <dbReference type="NCBI Taxonomy" id="2961894"/>
    <lineage>
        <taxon>Bacteria</taxon>
        <taxon>Bacillati</taxon>
        <taxon>Bacillota</taxon>
        <taxon>Bacilli</taxon>
        <taxon>Bacillales</taxon>
        <taxon>Bacillaceae</taxon>
        <taxon>Ectobacillus</taxon>
    </lineage>
</organism>
<sequence>MNHNTKFELDFNHTEKLIELAFNENHSLKMTFNHSYVIAPQKILRCYRLTASEKMLLLDIMSSMGRGLYAEVTFESLALRLELESIQEVIDTLNSLHEKGFIMWVGTFDYDTVVPSRGLPFSSIGCCPKPFHTNPYIIMSEFVHYYTDFIWGIYGDQIQYSQLRKAIMGIVSSPELGKVEKKDIYGDTLAYLAQNPDVRDDLRLYFQFGNYLQFYIEQETDICIDPDWIGHVIDWFKENVTLGYHKVEDGDDIEEIIPDPYDSLPFVVAFEGIDEEGMEIFYEENDKIARRVLSMSESELRKEIERQALKAPHCFFHTKADYDAYLAKKDANQECWPLLANMICGAPEGFLIQSLASELKERLKNR</sequence>
<dbReference type="Proteomes" id="UP001156102">
    <property type="component" value="Unassembled WGS sequence"/>
</dbReference>
<comment type="caution">
    <text evidence="1">The sequence shown here is derived from an EMBL/GenBank/DDBJ whole genome shotgun (WGS) entry which is preliminary data.</text>
</comment>
<protein>
    <submittedName>
        <fullName evidence="1">Uncharacterized protein</fullName>
    </submittedName>
</protein>
<dbReference type="Gene3D" id="1.10.10.10">
    <property type="entry name" value="Winged helix-like DNA-binding domain superfamily/Winged helix DNA-binding domain"/>
    <property type="match status" value="1"/>
</dbReference>
<gene>
    <name evidence="1" type="ORF">NK662_18265</name>
</gene>
<proteinExistence type="predicted"/>
<name>A0AA42BRJ5_9BACI</name>
<evidence type="ECO:0000313" key="1">
    <source>
        <dbReference type="EMBL" id="MCP8970466.1"/>
    </source>
</evidence>
<accession>A0AA42BRJ5</accession>
<reference evidence="1" key="1">
    <citation type="submission" date="2022-07" db="EMBL/GenBank/DDBJ databases">
        <authorList>
            <person name="Li W.-J."/>
            <person name="Deng Q.-Q."/>
        </authorList>
    </citation>
    <scope>NUCLEOTIDE SEQUENCE</scope>
    <source>
        <strain evidence="1">SYSU M60031</strain>
    </source>
</reference>
<dbReference type="EMBL" id="JANCLT010000012">
    <property type="protein sequence ID" value="MCP8970466.1"/>
    <property type="molecule type" value="Genomic_DNA"/>
</dbReference>
<dbReference type="RefSeq" id="WP_254760387.1">
    <property type="nucleotide sequence ID" value="NZ_JANCLT010000012.1"/>
</dbReference>
<keyword evidence="2" id="KW-1185">Reference proteome</keyword>